<dbReference type="SMART" id="SM00881">
    <property type="entry name" value="CoA_binding"/>
    <property type="match status" value="1"/>
</dbReference>
<dbReference type="InterPro" id="IPR016102">
    <property type="entry name" value="Succinyl-CoA_synth-like"/>
</dbReference>
<keyword evidence="5" id="KW-1185">Reference proteome</keyword>
<dbReference type="GO" id="GO:0006099">
    <property type="term" value="P:tricarboxylic acid cycle"/>
    <property type="evidence" value="ECO:0007669"/>
    <property type="project" value="UniProtKB-KW"/>
</dbReference>
<dbReference type="GO" id="GO:0005524">
    <property type="term" value="F:ATP binding"/>
    <property type="evidence" value="ECO:0007669"/>
    <property type="project" value="UniProtKB-UniRule"/>
</dbReference>
<gene>
    <name evidence="4" type="ORF">EI983_14375</name>
</gene>
<evidence type="ECO:0000259" key="3">
    <source>
        <dbReference type="PROSITE" id="PS50975"/>
    </source>
</evidence>
<keyword evidence="2" id="KW-0547">Nucleotide-binding</keyword>
<evidence type="ECO:0000256" key="2">
    <source>
        <dbReference type="PROSITE-ProRule" id="PRU00409"/>
    </source>
</evidence>
<dbReference type="InterPro" id="IPR036291">
    <property type="entry name" value="NAD(P)-bd_dom_sf"/>
</dbReference>
<name>A0A6I6IU04_9RHOB</name>
<dbReference type="PANTHER" id="PTHR42793">
    <property type="entry name" value="COA BINDING DOMAIN CONTAINING PROTEIN"/>
    <property type="match status" value="1"/>
</dbReference>
<keyword evidence="2" id="KW-0067">ATP-binding</keyword>
<dbReference type="Pfam" id="PF13549">
    <property type="entry name" value="ATP-grasp_5"/>
    <property type="match status" value="1"/>
</dbReference>
<proteinExistence type="predicted"/>
<dbReference type="RefSeq" id="WP_157708065.1">
    <property type="nucleotide sequence ID" value="NZ_CP034348.1"/>
</dbReference>
<reference evidence="5" key="1">
    <citation type="submission" date="2018-12" db="EMBL/GenBank/DDBJ databases">
        <title>Complete genome sequence of Roseovarius sp. MME-070.</title>
        <authorList>
            <person name="Nam Y.-D."/>
            <person name="Kang J."/>
            <person name="Chung W.-H."/>
            <person name="Park Y.S."/>
        </authorList>
    </citation>
    <scope>NUCLEOTIDE SEQUENCE [LARGE SCALE GENOMIC DNA]</scope>
    <source>
        <strain evidence="5">MME-070</strain>
    </source>
</reference>
<dbReference type="InterPro" id="IPR003781">
    <property type="entry name" value="CoA-bd"/>
</dbReference>
<dbReference type="GO" id="GO:0046872">
    <property type="term" value="F:metal ion binding"/>
    <property type="evidence" value="ECO:0007669"/>
    <property type="project" value="InterPro"/>
</dbReference>
<dbReference type="FunFam" id="3.40.50.261:FF:000021">
    <property type="entry name" value="Acetyl-CoA synthetase, putative"/>
    <property type="match status" value="1"/>
</dbReference>
<dbReference type="SUPFAM" id="SSF51735">
    <property type="entry name" value="NAD(P)-binding Rossmann-fold domains"/>
    <property type="match status" value="1"/>
</dbReference>
<dbReference type="EMBL" id="CP034348">
    <property type="protein sequence ID" value="QGX99383.1"/>
    <property type="molecule type" value="Genomic_DNA"/>
</dbReference>
<evidence type="ECO:0000256" key="1">
    <source>
        <dbReference type="ARBA" id="ARBA00022532"/>
    </source>
</evidence>
<dbReference type="InterPro" id="IPR011761">
    <property type="entry name" value="ATP-grasp"/>
</dbReference>
<dbReference type="InterPro" id="IPR013815">
    <property type="entry name" value="ATP_grasp_subdomain_1"/>
</dbReference>
<dbReference type="PROSITE" id="PS50975">
    <property type="entry name" value="ATP_GRASP"/>
    <property type="match status" value="1"/>
</dbReference>
<evidence type="ECO:0000313" key="4">
    <source>
        <dbReference type="EMBL" id="QGX99383.1"/>
    </source>
</evidence>
<dbReference type="Gene3D" id="3.40.50.261">
    <property type="entry name" value="Succinyl-CoA synthetase domains"/>
    <property type="match status" value="2"/>
</dbReference>
<sequence>MPRDLSRLFRPRSIAVVGGGAWCANVIEQCRKMGFDGPIWPVHPTKPEIGGLPATARLEDLPEPPDATFIGVNRYVTVETVQLLSSMGAGGAVCFASGFREAEAETGDGASLQEALLKAAGEMPIVGPNCYGFINYLDGALLWPDQHGGQRVDRGVALLTQSSNMAINITMQTRGLPLAYVATAGNQAQVGLAEIGQVLLADERVTALGLHIEGIGDLRAFEALAETARATGKPIVALKAGRSEQAQKAAISHTASLAGSDAGARALFRRLGVAQVESLTTLMETLKLLHLAGPLKGNGVASMSCSGGEASLMADTGLDHDIRYPPLGQDQITGLRAALGPMVALANPLDYHTFIWTDTERMAQTFTAIMAGPEIDMGCILCDFPREDRCSAADWDSVIDAAAATTQTTGKPLALLATIPDACPEPFSERIIAAGLIPLLGINDALAAIAAAAWLGRPRPAPAPLLLPGEVSGSRVLSEASAKAALAQHRLPIPAAARAAGRDDLPAVLGSIPAPVVLKSEGLAHKSDQGGVALGLTSAEEALTAAASMPGDSFLVEEMIAGGVAELLVGVLSDPAHGFVLTLAAGGVMTEILQDSTSLLLPTTPDEITAALGRLNIAPLLAGYRGKPGADMAALVEAVLSVQSYVTAHAAHLQEVEINPLICTPTRAVAADALIRTGEPA</sequence>
<dbReference type="Gene3D" id="3.30.470.20">
    <property type="entry name" value="ATP-grasp fold, B domain"/>
    <property type="match status" value="1"/>
</dbReference>
<evidence type="ECO:0000313" key="5">
    <source>
        <dbReference type="Proteomes" id="UP000428330"/>
    </source>
</evidence>
<dbReference type="SUPFAM" id="SSF52210">
    <property type="entry name" value="Succinyl-CoA synthetase domains"/>
    <property type="match status" value="2"/>
</dbReference>
<keyword evidence="1" id="KW-0816">Tricarboxylic acid cycle</keyword>
<dbReference type="Pfam" id="PF13607">
    <property type="entry name" value="Succ_CoA_lig"/>
    <property type="match status" value="1"/>
</dbReference>
<dbReference type="Pfam" id="PF13380">
    <property type="entry name" value="CoA_binding_2"/>
    <property type="match status" value="1"/>
</dbReference>
<accession>A0A6I6IU04</accession>
<dbReference type="PANTHER" id="PTHR42793:SF4">
    <property type="entry name" value="BLL6376 PROTEIN"/>
    <property type="match status" value="1"/>
</dbReference>
<dbReference type="SUPFAM" id="SSF56059">
    <property type="entry name" value="Glutathione synthetase ATP-binding domain-like"/>
    <property type="match status" value="1"/>
</dbReference>
<dbReference type="KEGG" id="rom:EI983_14375"/>
<dbReference type="Gene3D" id="3.40.50.720">
    <property type="entry name" value="NAD(P)-binding Rossmann-like Domain"/>
    <property type="match status" value="1"/>
</dbReference>
<feature type="domain" description="ATP-grasp" evidence="3">
    <location>
        <begin position="483"/>
        <end position="679"/>
    </location>
</feature>
<protein>
    <submittedName>
        <fullName evidence="4">CoA-binding protein</fullName>
    </submittedName>
</protein>
<dbReference type="AlphaFoldDB" id="A0A6I6IU04"/>
<dbReference type="OrthoDB" id="9807426at2"/>
<dbReference type="InterPro" id="IPR032875">
    <property type="entry name" value="Succ_CoA_lig_flav_dom"/>
</dbReference>
<organism evidence="4 5">
    <name type="scientific">Roseovarius faecimaris</name>
    <dbReference type="NCBI Taxonomy" id="2494550"/>
    <lineage>
        <taxon>Bacteria</taxon>
        <taxon>Pseudomonadati</taxon>
        <taxon>Pseudomonadota</taxon>
        <taxon>Alphaproteobacteria</taxon>
        <taxon>Rhodobacterales</taxon>
        <taxon>Roseobacteraceae</taxon>
        <taxon>Roseovarius</taxon>
    </lineage>
</organism>
<dbReference type="Proteomes" id="UP000428330">
    <property type="component" value="Chromosome"/>
</dbReference>
<dbReference type="Gene3D" id="3.30.1490.20">
    <property type="entry name" value="ATP-grasp fold, A domain"/>
    <property type="match status" value="1"/>
</dbReference>